<comment type="caution">
    <text evidence="5">The sequence shown here is derived from an EMBL/GenBank/DDBJ whole genome shotgun (WGS) entry which is preliminary data.</text>
</comment>
<evidence type="ECO:0000256" key="3">
    <source>
        <dbReference type="RuleBase" id="RU362026"/>
    </source>
</evidence>
<evidence type="ECO:0000259" key="4">
    <source>
        <dbReference type="SMART" id="SM00470"/>
    </source>
</evidence>
<protein>
    <recommendedName>
        <fullName evidence="3">Methyltransferase</fullName>
        <ecNumber evidence="3">2.1.1.-</ecNumber>
    </recommendedName>
</protein>
<dbReference type="PRINTS" id="PR00508">
    <property type="entry name" value="S21N4MTFRASE"/>
</dbReference>
<evidence type="ECO:0000256" key="1">
    <source>
        <dbReference type="ARBA" id="ARBA00022603"/>
    </source>
</evidence>
<dbReference type="PANTHER" id="PTHR33375:SF1">
    <property type="entry name" value="CHROMOSOME-PARTITIONING PROTEIN PARB-RELATED"/>
    <property type="match status" value="1"/>
</dbReference>
<comment type="similarity">
    <text evidence="3">Belongs to the N(4)/N(6)-methyltransferase family.</text>
</comment>
<proteinExistence type="inferred from homology"/>
<keyword evidence="6" id="KW-1185">Reference proteome</keyword>
<dbReference type="EC" id="2.1.1.-" evidence="3"/>
<dbReference type="InterPro" id="IPR002941">
    <property type="entry name" value="DNA_methylase_N4/N6"/>
</dbReference>
<dbReference type="SUPFAM" id="SSF110849">
    <property type="entry name" value="ParB/Sulfiredoxin"/>
    <property type="match status" value="1"/>
</dbReference>
<sequence length="435" mass="47882">MKTALEIETIPVAELVSHEQNPRKHSKKQVRQIADSIRTFGFKVPVLVDANNRLICGHGRVAACKLLGIESVPAIRAGDLDDAKIRAYMIADNRLTENAEWDDILLAENFKVLSELDLDFELEVTGFDYGDIESLISAEEGKSTEEPPVPSPDSVPAVARPGDIWLLGEHRVLCGDSLDRASYRKLFPGKARASIVFTDPPYNLPAKDIGKTCEASHGDFAMGSGEMSSAEFQAFLETVFDHLGSFSRSGSIHYICMDWRHAPELLAAGKASYSELKNLCVWTKSTGGMGTFYRSQHELVFVFKSGTGKHQNHFELGQHGRHRTNVWSYPSVMHLKGTDGDKGGKEALSLHPTIKPVAMIEDALKDCSKRGEVVLDPFLGSGSTLIAAEKTGRVCHGIELSPRYVDVAITRWQQWTGKDAVHSETGVTYAETQLL</sequence>
<dbReference type="Gene3D" id="3.90.1530.10">
    <property type="entry name" value="Conserved hypothetical protein from pyrococcus furiosus pfu- 392566-001, ParB domain"/>
    <property type="match status" value="1"/>
</dbReference>
<dbReference type="PANTHER" id="PTHR33375">
    <property type="entry name" value="CHROMOSOME-PARTITIONING PROTEIN PARB-RELATED"/>
    <property type="match status" value="1"/>
</dbReference>
<dbReference type="InterPro" id="IPR029063">
    <property type="entry name" value="SAM-dependent_MTases_sf"/>
</dbReference>
<dbReference type="InterPro" id="IPR015840">
    <property type="entry name" value="DNA_MeTrfase_ParB"/>
</dbReference>
<dbReference type="Pfam" id="PF01555">
    <property type="entry name" value="N6_N4_Mtase"/>
    <property type="match status" value="1"/>
</dbReference>
<dbReference type="Gene3D" id="3.40.50.150">
    <property type="entry name" value="Vaccinia Virus protein VP39"/>
    <property type="match status" value="1"/>
</dbReference>
<reference evidence="5 6" key="1">
    <citation type="submission" date="2022-10" db="EMBL/GenBank/DDBJ databases">
        <title>Luteolibacter flavescens strain MCCC 1K03193, whole genome shotgun sequencing project.</title>
        <authorList>
            <person name="Zhao G."/>
            <person name="Shen L."/>
        </authorList>
    </citation>
    <scope>NUCLEOTIDE SEQUENCE [LARGE SCALE GENOMIC DNA]</scope>
    <source>
        <strain evidence="5 6">MCCC 1K03193</strain>
    </source>
</reference>
<keyword evidence="2" id="KW-0808">Transferase</keyword>
<keyword evidence="1" id="KW-0489">Methyltransferase</keyword>
<name>A0ABT3FHR3_9BACT</name>
<dbReference type="InterPro" id="IPR001091">
    <property type="entry name" value="RM_Methyltransferase"/>
</dbReference>
<dbReference type="CDD" id="cd16403">
    <property type="entry name" value="ParB_N_like_MT"/>
    <property type="match status" value="1"/>
</dbReference>
<evidence type="ECO:0000313" key="6">
    <source>
        <dbReference type="Proteomes" id="UP001207930"/>
    </source>
</evidence>
<dbReference type="InterPro" id="IPR036086">
    <property type="entry name" value="ParB/Sulfiredoxin_sf"/>
</dbReference>
<dbReference type="InterPro" id="IPR050336">
    <property type="entry name" value="Chromosome_partition/occlusion"/>
</dbReference>
<evidence type="ECO:0000256" key="2">
    <source>
        <dbReference type="ARBA" id="ARBA00022679"/>
    </source>
</evidence>
<dbReference type="Pfam" id="PF02195">
    <property type="entry name" value="ParB_N"/>
    <property type="match status" value="1"/>
</dbReference>
<dbReference type="EMBL" id="JAPDDS010000001">
    <property type="protein sequence ID" value="MCW1883107.1"/>
    <property type="molecule type" value="Genomic_DNA"/>
</dbReference>
<feature type="domain" description="ParB-like N-terminal" evidence="4">
    <location>
        <begin position="8"/>
        <end position="93"/>
    </location>
</feature>
<dbReference type="Proteomes" id="UP001207930">
    <property type="component" value="Unassembled WGS sequence"/>
</dbReference>
<dbReference type="SMART" id="SM00470">
    <property type="entry name" value="ParB"/>
    <property type="match status" value="1"/>
</dbReference>
<dbReference type="PIRSF" id="PIRSF036758">
    <property type="entry name" value="Aden_M_ParB"/>
    <property type="match status" value="1"/>
</dbReference>
<gene>
    <name evidence="5" type="ORF">OKA04_00095</name>
</gene>
<accession>A0ABT3FHR3</accession>
<organism evidence="5 6">
    <name type="scientific">Luteolibacter flavescens</name>
    <dbReference type="NCBI Taxonomy" id="1859460"/>
    <lineage>
        <taxon>Bacteria</taxon>
        <taxon>Pseudomonadati</taxon>
        <taxon>Verrucomicrobiota</taxon>
        <taxon>Verrucomicrobiia</taxon>
        <taxon>Verrucomicrobiales</taxon>
        <taxon>Verrucomicrobiaceae</taxon>
        <taxon>Luteolibacter</taxon>
    </lineage>
</organism>
<evidence type="ECO:0000313" key="5">
    <source>
        <dbReference type="EMBL" id="MCW1883107.1"/>
    </source>
</evidence>
<dbReference type="SUPFAM" id="SSF53335">
    <property type="entry name" value="S-adenosyl-L-methionine-dependent methyltransferases"/>
    <property type="match status" value="1"/>
</dbReference>
<dbReference type="RefSeq" id="WP_264499071.1">
    <property type="nucleotide sequence ID" value="NZ_JAPDDS010000001.1"/>
</dbReference>
<dbReference type="InterPro" id="IPR003115">
    <property type="entry name" value="ParB_N"/>
</dbReference>